<protein>
    <recommendedName>
        <fullName evidence="3">HAD family phosphatase</fullName>
    </recommendedName>
</protein>
<dbReference type="NCBIfam" id="TIGR01509">
    <property type="entry name" value="HAD-SF-IA-v3"/>
    <property type="match status" value="1"/>
</dbReference>
<dbReference type="EMBL" id="PFBL01000022">
    <property type="protein sequence ID" value="PIR82980.1"/>
    <property type="molecule type" value="Genomic_DNA"/>
</dbReference>
<name>A0A2H0U9E4_9BACT</name>
<dbReference type="AlphaFoldDB" id="A0A2H0U9E4"/>
<evidence type="ECO:0008006" key="3">
    <source>
        <dbReference type="Google" id="ProtNLM"/>
    </source>
</evidence>
<dbReference type="PANTHER" id="PTHR43611:SF3">
    <property type="entry name" value="FLAVIN MONONUCLEOTIDE HYDROLASE 1, CHLOROPLATIC"/>
    <property type="match status" value="1"/>
</dbReference>
<gene>
    <name evidence="1" type="ORF">COU19_02860</name>
</gene>
<dbReference type="InterPro" id="IPR023214">
    <property type="entry name" value="HAD_sf"/>
</dbReference>
<evidence type="ECO:0000313" key="2">
    <source>
        <dbReference type="Proteomes" id="UP000230179"/>
    </source>
</evidence>
<dbReference type="PANTHER" id="PTHR43611">
    <property type="entry name" value="ALPHA-D-GLUCOSE 1-PHOSPHATE PHOSPHATASE"/>
    <property type="match status" value="1"/>
</dbReference>
<dbReference type="Proteomes" id="UP000230179">
    <property type="component" value="Unassembled WGS sequence"/>
</dbReference>
<comment type="caution">
    <text evidence="1">The sequence shown here is derived from an EMBL/GenBank/DDBJ whole genome shotgun (WGS) entry which is preliminary data.</text>
</comment>
<dbReference type="Pfam" id="PF00702">
    <property type="entry name" value="Hydrolase"/>
    <property type="match status" value="1"/>
</dbReference>
<evidence type="ECO:0000313" key="1">
    <source>
        <dbReference type="EMBL" id="PIR82980.1"/>
    </source>
</evidence>
<dbReference type="Gene3D" id="3.40.50.1000">
    <property type="entry name" value="HAD superfamily/HAD-like"/>
    <property type="match status" value="1"/>
</dbReference>
<dbReference type="InterPro" id="IPR006439">
    <property type="entry name" value="HAD-SF_hydro_IA"/>
</dbReference>
<dbReference type="SUPFAM" id="SSF56784">
    <property type="entry name" value="HAD-like"/>
    <property type="match status" value="1"/>
</dbReference>
<sequence length="82" mass="9303">MLETVGLKALFDGAFCTCDIGVDKKEKEFYRHILSELDLHPEEVLFFDDSQANVDAANALGIESHLYTGLEMLRRRTDNLIV</sequence>
<proteinExistence type="predicted"/>
<dbReference type="InterPro" id="IPR036412">
    <property type="entry name" value="HAD-like_sf"/>
</dbReference>
<reference evidence="2" key="1">
    <citation type="submission" date="2017-09" db="EMBL/GenBank/DDBJ databases">
        <title>Depth-based differentiation of microbial function through sediment-hosted aquifers and enrichment of novel symbionts in the deep terrestrial subsurface.</title>
        <authorList>
            <person name="Probst A.J."/>
            <person name="Ladd B."/>
            <person name="Jarett J.K."/>
            <person name="Geller-Mcgrath D.E."/>
            <person name="Sieber C.M.K."/>
            <person name="Emerson J.B."/>
            <person name="Anantharaman K."/>
            <person name="Thomas B.C."/>
            <person name="Malmstrom R."/>
            <person name="Stieglmeier M."/>
            <person name="Klingl A."/>
            <person name="Woyke T."/>
            <person name="Ryan C.M."/>
            <person name="Banfield J.F."/>
        </authorList>
    </citation>
    <scope>NUCLEOTIDE SEQUENCE [LARGE SCALE GENOMIC DNA]</scope>
</reference>
<accession>A0A2H0U9E4</accession>
<organism evidence="1 2">
    <name type="scientific">Candidatus Kaiserbacteria bacterium CG10_big_fil_rev_8_21_14_0_10_56_12</name>
    <dbReference type="NCBI Taxonomy" id="1974611"/>
    <lineage>
        <taxon>Bacteria</taxon>
        <taxon>Candidatus Kaiseribacteriota</taxon>
    </lineage>
</organism>